<evidence type="ECO:0000256" key="1">
    <source>
        <dbReference type="SAM" id="Phobius"/>
    </source>
</evidence>
<dbReference type="InterPro" id="IPR010699">
    <property type="entry name" value="DUF1275"/>
</dbReference>
<dbReference type="Proteomes" id="UP000593735">
    <property type="component" value="Chromosome"/>
</dbReference>
<feature type="transmembrane region" description="Helical" evidence="1">
    <location>
        <begin position="63"/>
        <end position="83"/>
    </location>
</feature>
<name>A0A7S7RUZ0_9ACTN</name>
<dbReference type="KEGG" id="tio:INP52_00840"/>
<proteinExistence type="predicted"/>
<dbReference type="RefSeq" id="WP_194371573.1">
    <property type="nucleotide sequence ID" value="NZ_CP063767.1"/>
</dbReference>
<feature type="transmembrane region" description="Helical" evidence="1">
    <location>
        <begin position="171"/>
        <end position="193"/>
    </location>
</feature>
<protein>
    <submittedName>
        <fullName evidence="2">DUF1275 domain-containing protein</fullName>
    </submittedName>
</protein>
<keyword evidence="3" id="KW-1185">Reference proteome</keyword>
<dbReference type="PANTHER" id="PTHR37314">
    <property type="entry name" value="SLR0142 PROTEIN"/>
    <property type="match status" value="1"/>
</dbReference>
<keyword evidence="1" id="KW-1133">Transmembrane helix</keyword>
<reference evidence="2 3" key="1">
    <citation type="submission" date="2020-10" db="EMBL/GenBank/DDBJ databases">
        <title>Olsenella immobilis sp.nov., isolated from the mud in a fermentation cellar used for the production of Chinese strong-flavoured liquor.</title>
        <authorList>
            <person name="Lu L."/>
        </authorList>
    </citation>
    <scope>NUCLEOTIDE SEQUENCE [LARGE SCALE GENOMIC DNA]</scope>
    <source>
        <strain evidence="2 3">LZLJ-2</strain>
    </source>
</reference>
<sequence length="234" mass="25647">MKRARQSSESLELAVFLALSGGLMDAYSYLGRGQVFANAQTGNMLLLGVSLAQGDLERCLRYALPVASFAAGIALAHNIKLLARLEHLHWRQLVLVIEALILVAVAFVPTDYNLLANSLTSLACGIQVQAFRKLHGRAFATTMCIGNLRSGTQELVTYAHTHERERLEAGLVYYFVIGCFVLGALVGSVLLAILDLRTILVSPALLSVAFALMFVDRERRCEQRRAAEGENRVE</sequence>
<dbReference type="EMBL" id="CP063767">
    <property type="protein sequence ID" value="QOY60799.1"/>
    <property type="molecule type" value="Genomic_DNA"/>
</dbReference>
<keyword evidence="1" id="KW-0472">Membrane</keyword>
<dbReference type="AlphaFoldDB" id="A0A7S7RUZ0"/>
<feature type="transmembrane region" description="Helical" evidence="1">
    <location>
        <begin position="90"/>
        <end position="108"/>
    </location>
</feature>
<evidence type="ECO:0000313" key="3">
    <source>
        <dbReference type="Proteomes" id="UP000593735"/>
    </source>
</evidence>
<feature type="transmembrane region" description="Helical" evidence="1">
    <location>
        <begin position="199"/>
        <end position="215"/>
    </location>
</feature>
<evidence type="ECO:0000313" key="2">
    <source>
        <dbReference type="EMBL" id="QOY60799.1"/>
    </source>
</evidence>
<accession>A0A7S7RUZ0</accession>
<dbReference type="PANTHER" id="PTHR37314:SF4">
    <property type="entry name" value="UPF0700 TRANSMEMBRANE PROTEIN YOAK"/>
    <property type="match status" value="1"/>
</dbReference>
<dbReference type="Pfam" id="PF06912">
    <property type="entry name" value="DUF1275"/>
    <property type="match status" value="1"/>
</dbReference>
<gene>
    <name evidence="2" type="ORF">INP52_00840</name>
</gene>
<organism evidence="2 3">
    <name type="scientific">Thermophilibacter immobilis</name>
    <dbReference type="NCBI Taxonomy" id="2779519"/>
    <lineage>
        <taxon>Bacteria</taxon>
        <taxon>Bacillati</taxon>
        <taxon>Actinomycetota</taxon>
        <taxon>Coriobacteriia</taxon>
        <taxon>Coriobacteriales</taxon>
        <taxon>Atopobiaceae</taxon>
        <taxon>Thermophilibacter</taxon>
    </lineage>
</organism>
<keyword evidence="1" id="KW-0812">Transmembrane</keyword>